<dbReference type="NCBIfam" id="TIGR00004">
    <property type="entry name" value="Rid family detoxifying hydrolase"/>
    <property type="match status" value="1"/>
</dbReference>
<organism evidence="2 3">
    <name type="scientific">Candidatus Criblamydia sequanensis CRIB-18</name>
    <dbReference type="NCBI Taxonomy" id="1437425"/>
    <lineage>
        <taxon>Bacteria</taxon>
        <taxon>Pseudomonadati</taxon>
        <taxon>Chlamydiota</taxon>
        <taxon>Chlamydiia</taxon>
        <taxon>Parachlamydiales</taxon>
        <taxon>Candidatus Criblamydiaceae</taxon>
        <taxon>Candidatus Criblamydia</taxon>
    </lineage>
</organism>
<gene>
    <name evidence="2" type="ORF">CSEC_0256</name>
</gene>
<comment type="caution">
    <text evidence="2">The sequence shown here is derived from an EMBL/GenBank/DDBJ whole genome shotgun (WGS) entry which is preliminary data.</text>
</comment>
<dbReference type="EMBL" id="CCEJ010000001">
    <property type="protein sequence ID" value="CDR33095.1"/>
    <property type="molecule type" value="Genomic_DNA"/>
</dbReference>
<reference evidence="2" key="2">
    <citation type="submission" date="2014-09" db="EMBL/GenBank/DDBJ databases">
        <title>Criblamydia sequanensis harbors a mega-plasmid encoding arsenite resistance.</title>
        <authorList>
            <person name="Bertelli C."/>
            <person name="Goesmann A."/>
            <person name="Greub G."/>
        </authorList>
    </citation>
    <scope>NUCLEOTIDE SEQUENCE [LARGE SCALE GENOMIC DNA]</scope>
    <source>
        <strain evidence="2">CRIB-18</strain>
    </source>
</reference>
<dbReference type="GO" id="GO:0019239">
    <property type="term" value="F:deaminase activity"/>
    <property type="evidence" value="ECO:0007669"/>
    <property type="project" value="TreeGrafter"/>
</dbReference>
<proteinExistence type="inferred from homology"/>
<dbReference type="FunFam" id="3.30.1330.40:FF:000001">
    <property type="entry name" value="L-PSP family endoribonuclease"/>
    <property type="match status" value="1"/>
</dbReference>
<reference evidence="2" key="1">
    <citation type="submission" date="2013-12" db="EMBL/GenBank/DDBJ databases">
        <authorList>
            <person name="Linke B."/>
        </authorList>
    </citation>
    <scope>NUCLEOTIDE SEQUENCE [LARGE SCALE GENOMIC DNA]</scope>
    <source>
        <strain evidence="2">CRIB-18</strain>
    </source>
</reference>
<evidence type="ECO:0000313" key="3">
    <source>
        <dbReference type="Proteomes" id="UP000031552"/>
    </source>
</evidence>
<dbReference type="SUPFAM" id="SSF55298">
    <property type="entry name" value="YjgF-like"/>
    <property type="match status" value="1"/>
</dbReference>
<dbReference type="Proteomes" id="UP000031552">
    <property type="component" value="Unassembled WGS sequence"/>
</dbReference>
<dbReference type="GO" id="GO:0005829">
    <property type="term" value="C:cytosol"/>
    <property type="evidence" value="ECO:0007669"/>
    <property type="project" value="TreeGrafter"/>
</dbReference>
<evidence type="ECO:0000313" key="2">
    <source>
        <dbReference type="EMBL" id="CDR33095.1"/>
    </source>
</evidence>
<dbReference type="STRING" id="1437425.CSEC_0256"/>
<dbReference type="AlphaFoldDB" id="A0A090CZY0"/>
<dbReference type="Pfam" id="PF01042">
    <property type="entry name" value="Ribonuc_L-PSP"/>
    <property type="match status" value="1"/>
</dbReference>
<protein>
    <submittedName>
        <fullName evidence="2">Endoribonuclease L-PSP</fullName>
    </submittedName>
</protein>
<dbReference type="InterPro" id="IPR006056">
    <property type="entry name" value="RidA"/>
</dbReference>
<keyword evidence="3" id="KW-1185">Reference proteome</keyword>
<evidence type="ECO:0000256" key="1">
    <source>
        <dbReference type="ARBA" id="ARBA00010552"/>
    </source>
</evidence>
<accession>A0A090CZY0</accession>
<dbReference type="InterPro" id="IPR035959">
    <property type="entry name" value="RutC-like_sf"/>
</dbReference>
<dbReference type="InterPro" id="IPR006175">
    <property type="entry name" value="YjgF/YER057c/UK114"/>
</dbReference>
<dbReference type="CDD" id="cd00448">
    <property type="entry name" value="YjgF_YER057c_UK114_family"/>
    <property type="match status" value="1"/>
</dbReference>
<dbReference type="OrthoDB" id="9803101at2"/>
<dbReference type="RefSeq" id="WP_041016587.1">
    <property type="nucleotide sequence ID" value="NZ_CCEJ010000001.1"/>
</dbReference>
<dbReference type="Gene3D" id="3.30.1330.40">
    <property type="entry name" value="RutC-like"/>
    <property type="match status" value="1"/>
</dbReference>
<comment type="similarity">
    <text evidence="1">Belongs to the RutC family.</text>
</comment>
<dbReference type="PANTHER" id="PTHR11803">
    <property type="entry name" value="2-IMINOBUTANOATE/2-IMINOPROPANOATE DEAMINASE RIDA"/>
    <property type="match status" value="1"/>
</dbReference>
<sequence>MTHTPIKTELAPQALGPYSQGIEAFNGSKKMVFVSGQIPVDPKTGKLVQGNIQEATRMCLKNIQAILHEAHLELGDVVRVEIFMTDLSKFLLLNEEYLNHFKGPVFPARQTVEVAKLPKDAEIEISCIAIGPKDF</sequence>
<name>A0A090CZY0_9BACT</name>
<dbReference type="PANTHER" id="PTHR11803:SF39">
    <property type="entry name" value="2-IMINOBUTANOATE_2-IMINOPROPANOATE DEAMINASE"/>
    <property type="match status" value="1"/>
</dbReference>
<dbReference type="eggNOG" id="COG0251">
    <property type="taxonomic scope" value="Bacteria"/>
</dbReference>